<dbReference type="EMBL" id="JACHEN010000034">
    <property type="protein sequence ID" value="MBB6218221.1"/>
    <property type="molecule type" value="Genomic_DNA"/>
</dbReference>
<dbReference type="Proteomes" id="UP000579281">
    <property type="component" value="Unassembled WGS sequence"/>
</dbReference>
<dbReference type="SUPFAM" id="SSF47413">
    <property type="entry name" value="lambda repressor-like DNA-binding domains"/>
    <property type="match status" value="1"/>
</dbReference>
<dbReference type="PROSITE" id="PS50943">
    <property type="entry name" value="HTH_CROC1"/>
    <property type="match status" value="1"/>
</dbReference>
<proteinExistence type="predicted"/>
<evidence type="ECO:0000259" key="1">
    <source>
        <dbReference type="PROSITE" id="PS50943"/>
    </source>
</evidence>
<dbReference type="CDD" id="cd00093">
    <property type="entry name" value="HTH_XRE"/>
    <property type="match status" value="1"/>
</dbReference>
<dbReference type="RefSeq" id="WP_184312709.1">
    <property type="nucleotide sequence ID" value="NZ_JACHEN010000034.1"/>
</dbReference>
<protein>
    <submittedName>
        <fullName evidence="2">Putative transcriptional regulator</fullName>
    </submittedName>
</protein>
<sequence>MREKLKQIRLEKGLTHEEIANMANINRATYTNIELGRKNPSFIVATRIKNILGYEGDDIFLDTMCRKGTIRTS</sequence>
<dbReference type="AlphaFoldDB" id="A0A841KXP3"/>
<reference evidence="2 3" key="1">
    <citation type="submission" date="2020-08" db="EMBL/GenBank/DDBJ databases">
        <title>Genomic Encyclopedia of Type Strains, Phase IV (KMG-IV): sequencing the most valuable type-strain genomes for metagenomic binning, comparative biology and taxonomic classification.</title>
        <authorList>
            <person name="Goeker M."/>
        </authorList>
    </citation>
    <scope>NUCLEOTIDE SEQUENCE [LARGE SCALE GENOMIC DNA]</scope>
    <source>
        <strain evidence="2 3">DSM 103526</strain>
    </source>
</reference>
<feature type="domain" description="HTH cro/C1-type" evidence="1">
    <location>
        <begin position="5"/>
        <end position="59"/>
    </location>
</feature>
<dbReference type="GO" id="GO:0003677">
    <property type="term" value="F:DNA binding"/>
    <property type="evidence" value="ECO:0007669"/>
    <property type="project" value="InterPro"/>
</dbReference>
<keyword evidence="3" id="KW-1185">Reference proteome</keyword>
<evidence type="ECO:0000313" key="3">
    <source>
        <dbReference type="Proteomes" id="UP000579281"/>
    </source>
</evidence>
<dbReference type="InterPro" id="IPR010982">
    <property type="entry name" value="Lambda_DNA-bd_dom_sf"/>
</dbReference>
<comment type="caution">
    <text evidence="2">The sequence shown here is derived from an EMBL/GenBank/DDBJ whole genome shotgun (WGS) entry which is preliminary data.</text>
</comment>
<organism evidence="2 3">
    <name type="scientific">Anaerosolibacter carboniphilus</name>
    <dbReference type="NCBI Taxonomy" id="1417629"/>
    <lineage>
        <taxon>Bacteria</taxon>
        <taxon>Bacillati</taxon>
        <taxon>Bacillota</taxon>
        <taxon>Clostridia</taxon>
        <taxon>Peptostreptococcales</taxon>
        <taxon>Thermotaleaceae</taxon>
        <taxon>Anaerosolibacter</taxon>
    </lineage>
</organism>
<dbReference type="InterPro" id="IPR001387">
    <property type="entry name" value="Cro/C1-type_HTH"/>
</dbReference>
<name>A0A841KXP3_9FIRM</name>
<dbReference type="Pfam" id="PF01381">
    <property type="entry name" value="HTH_3"/>
    <property type="match status" value="1"/>
</dbReference>
<evidence type="ECO:0000313" key="2">
    <source>
        <dbReference type="EMBL" id="MBB6218221.1"/>
    </source>
</evidence>
<dbReference type="Gene3D" id="1.10.260.40">
    <property type="entry name" value="lambda repressor-like DNA-binding domains"/>
    <property type="match status" value="1"/>
</dbReference>
<dbReference type="SMART" id="SM00530">
    <property type="entry name" value="HTH_XRE"/>
    <property type="match status" value="1"/>
</dbReference>
<accession>A0A841KXP3</accession>
<gene>
    <name evidence="2" type="ORF">HNQ80_004361</name>
</gene>